<dbReference type="GO" id="GO:0004418">
    <property type="term" value="F:hydroxymethylbilane synthase activity"/>
    <property type="evidence" value="ECO:0007669"/>
    <property type="project" value="UniProtKB-UniRule"/>
</dbReference>
<dbReference type="PANTHER" id="PTHR11557">
    <property type="entry name" value="PORPHOBILINOGEN DEAMINASE"/>
    <property type="match status" value="1"/>
</dbReference>
<keyword evidence="6" id="KW-0808">Transferase</keyword>
<dbReference type="FunFam" id="3.40.190.10:FF:000005">
    <property type="entry name" value="Porphobilinogen deaminase"/>
    <property type="match status" value="1"/>
</dbReference>
<reference evidence="12" key="1">
    <citation type="journal article" date="2014" name="Int. J. Syst. Evol. Microbiol.">
        <title>Complete genome sequence of Corynebacterium casei LMG S-19264T (=DSM 44701T), isolated from a smear-ripened cheese.</title>
        <authorList>
            <consortium name="US DOE Joint Genome Institute (JGI-PGF)"/>
            <person name="Walter F."/>
            <person name="Albersmeier A."/>
            <person name="Kalinowski J."/>
            <person name="Ruckert C."/>
        </authorList>
    </citation>
    <scope>NUCLEOTIDE SEQUENCE</scope>
    <source>
        <strain evidence="12">KCTC 12988</strain>
    </source>
</reference>
<protein>
    <recommendedName>
        <fullName evidence="9">Hydroxymethylbilane synthase</fullName>
        <ecNumber evidence="9">2.5.1.61</ecNumber>
    </recommendedName>
</protein>
<sequence length="307" mass="32813">MSTHLTLGTRGSALALCQAEMTETALAGHCDLTRQVIVTTGDKRTDVPLAAVAAASGVVDKGVFIKELEVALLDGEIDFAVHSLKDVPTILEPEFEVCAVLPRAPTGDILITRGPSLLDLPSGATIGTSSVRRKLQLLHLRPDLKVVDIRGNVPTRLQKVVDQPELDGTILAEAGLVRLGYNTQGELQTENGDTLTAHLLDRAEFLPAAGQGAVAMEILKSNETAREILAAINHEETMIRITAERHFLALLQAGCDTPVGVDSQVVDGQLRLFARVFEENGSHTEARAEGPATQALQVAQSLFERLA</sequence>
<comment type="cofactor">
    <cofactor evidence="1">
        <name>dipyrromethane</name>
        <dbReference type="ChEBI" id="CHEBI:60342"/>
    </cofactor>
</comment>
<dbReference type="SUPFAM" id="SSF53850">
    <property type="entry name" value="Periplasmic binding protein-like II"/>
    <property type="match status" value="1"/>
</dbReference>
<organism evidence="12 13">
    <name type="scientific">Roseibacillus persicicus</name>
    <dbReference type="NCBI Taxonomy" id="454148"/>
    <lineage>
        <taxon>Bacteria</taxon>
        <taxon>Pseudomonadati</taxon>
        <taxon>Verrucomicrobiota</taxon>
        <taxon>Verrucomicrobiia</taxon>
        <taxon>Verrucomicrobiales</taxon>
        <taxon>Verrucomicrobiaceae</taxon>
        <taxon>Roseibacillus</taxon>
    </lineage>
</organism>
<evidence type="ECO:0000256" key="2">
    <source>
        <dbReference type="ARBA" id="ARBA00002869"/>
    </source>
</evidence>
<dbReference type="GO" id="GO:0005737">
    <property type="term" value="C:cytoplasm"/>
    <property type="evidence" value="ECO:0007669"/>
    <property type="project" value="UniProtKB-UniRule"/>
</dbReference>
<dbReference type="EC" id="2.5.1.61" evidence="9"/>
<keyword evidence="7" id="KW-0627">Porphyrin biosynthesis</keyword>
<dbReference type="InterPro" id="IPR036803">
    <property type="entry name" value="Porphobilinogen_deaminase_C_sf"/>
</dbReference>
<gene>
    <name evidence="12" type="primary">hemC</name>
    <name evidence="12" type="ORF">GCM10007100_02480</name>
</gene>
<dbReference type="PIRSF" id="PIRSF001438">
    <property type="entry name" value="4pyrrol_synth_OHMeBilane_synth"/>
    <property type="match status" value="1"/>
</dbReference>
<evidence type="ECO:0000259" key="11">
    <source>
        <dbReference type="Pfam" id="PF03900"/>
    </source>
</evidence>
<evidence type="ECO:0000256" key="7">
    <source>
        <dbReference type="ARBA" id="ARBA00023244"/>
    </source>
</evidence>
<dbReference type="PROSITE" id="PS00533">
    <property type="entry name" value="PORPHOBILINOGEN_DEAM"/>
    <property type="match status" value="1"/>
</dbReference>
<accession>A0A918WEU0</accession>
<dbReference type="RefSeq" id="WP_189566580.1">
    <property type="nucleotide sequence ID" value="NZ_BMXI01000001.1"/>
</dbReference>
<dbReference type="Proteomes" id="UP000644507">
    <property type="component" value="Unassembled WGS sequence"/>
</dbReference>
<feature type="domain" description="Porphobilinogen deaminase C-terminal" evidence="11">
    <location>
        <begin position="239"/>
        <end position="306"/>
    </location>
</feature>
<dbReference type="GO" id="GO:0006783">
    <property type="term" value="P:heme biosynthetic process"/>
    <property type="evidence" value="ECO:0007669"/>
    <property type="project" value="TreeGrafter"/>
</dbReference>
<dbReference type="InterPro" id="IPR000860">
    <property type="entry name" value="HemC"/>
</dbReference>
<evidence type="ECO:0000313" key="13">
    <source>
        <dbReference type="Proteomes" id="UP000644507"/>
    </source>
</evidence>
<evidence type="ECO:0000256" key="1">
    <source>
        <dbReference type="ARBA" id="ARBA00001916"/>
    </source>
</evidence>
<dbReference type="Pfam" id="PF01379">
    <property type="entry name" value="Porphobil_deam"/>
    <property type="match status" value="1"/>
</dbReference>
<evidence type="ECO:0000256" key="5">
    <source>
        <dbReference type="ARBA" id="ARBA00011245"/>
    </source>
</evidence>
<dbReference type="SUPFAM" id="SSF54782">
    <property type="entry name" value="Porphobilinogen deaminase (hydroxymethylbilane synthase), C-terminal domain"/>
    <property type="match status" value="1"/>
</dbReference>
<evidence type="ECO:0000256" key="8">
    <source>
        <dbReference type="ARBA" id="ARBA00048169"/>
    </source>
</evidence>
<dbReference type="InterPro" id="IPR022419">
    <property type="entry name" value="Porphobilin_deaminase_cofac_BS"/>
</dbReference>
<evidence type="ECO:0000313" key="12">
    <source>
        <dbReference type="EMBL" id="GHC41286.1"/>
    </source>
</evidence>
<dbReference type="NCBIfam" id="TIGR00212">
    <property type="entry name" value="hemC"/>
    <property type="match status" value="1"/>
</dbReference>
<dbReference type="Gene3D" id="3.40.190.10">
    <property type="entry name" value="Periplasmic binding protein-like II"/>
    <property type="match status" value="2"/>
</dbReference>
<evidence type="ECO:0000256" key="9">
    <source>
        <dbReference type="NCBIfam" id="TIGR00212"/>
    </source>
</evidence>
<proteinExistence type="inferred from homology"/>
<comment type="similarity">
    <text evidence="4">Belongs to the HMBS family.</text>
</comment>
<feature type="domain" description="Porphobilinogen deaminase N-terminal" evidence="10">
    <location>
        <begin position="5"/>
        <end position="225"/>
    </location>
</feature>
<reference evidence="12" key="2">
    <citation type="submission" date="2020-09" db="EMBL/GenBank/DDBJ databases">
        <authorList>
            <person name="Sun Q."/>
            <person name="Kim S."/>
        </authorList>
    </citation>
    <scope>NUCLEOTIDE SEQUENCE</scope>
    <source>
        <strain evidence="12">KCTC 12988</strain>
    </source>
</reference>
<dbReference type="Gene3D" id="3.30.160.40">
    <property type="entry name" value="Porphobilinogen deaminase, C-terminal domain"/>
    <property type="match status" value="1"/>
</dbReference>
<evidence type="ECO:0000256" key="6">
    <source>
        <dbReference type="ARBA" id="ARBA00022679"/>
    </source>
</evidence>
<dbReference type="PRINTS" id="PR00151">
    <property type="entry name" value="PORPHBDMNASE"/>
</dbReference>
<comment type="pathway">
    <text evidence="3">Porphyrin-containing compound metabolism; protoporphyrin-IX biosynthesis; coproporphyrinogen-III from 5-aminolevulinate: step 2/4.</text>
</comment>
<comment type="caution">
    <text evidence="12">The sequence shown here is derived from an EMBL/GenBank/DDBJ whole genome shotgun (WGS) entry which is preliminary data.</text>
</comment>
<dbReference type="Pfam" id="PF03900">
    <property type="entry name" value="Porphobil_deamC"/>
    <property type="match status" value="1"/>
</dbReference>
<dbReference type="InterPro" id="IPR022417">
    <property type="entry name" value="Porphobilin_deaminase_N"/>
</dbReference>
<evidence type="ECO:0000259" key="10">
    <source>
        <dbReference type="Pfam" id="PF01379"/>
    </source>
</evidence>
<evidence type="ECO:0000256" key="3">
    <source>
        <dbReference type="ARBA" id="ARBA00004735"/>
    </source>
</evidence>
<dbReference type="PANTHER" id="PTHR11557:SF0">
    <property type="entry name" value="PORPHOBILINOGEN DEAMINASE"/>
    <property type="match status" value="1"/>
</dbReference>
<dbReference type="AlphaFoldDB" id="A0A918WEU0"/>
<dbReference type="EMBL" id="BMXI01000001">
    <property type="protein sequence ID" value="GHC41286.1"/>
    <property type="molecule type" value="Genomic_DNA"/>
</dbReference>
<comment type="function">
    <text evidence="2">Tetrapolymerization of the monopyrrole PBG into the hydroxymethylbilane pre-uroporphyrinogen in several discrete steps.</text>
</comment>
<keyword evidence="13" id="KW-1185">Reference proteome</keyword>
<evidence type="ECO:0000256" key="4">
    <source>
        <dbReference type="ARBA" id="ARBA00005638"/>
    </source>
</evidence>
<dbReference type="InterPro" id="IPR022418">
    <property type="entry name" value="Porphobilinogen_deaminase_C"/>
</dbReference>
<comment type="catalytic activity">
    <reaction evidence="8">
        <text>4 porphobilinogen + H2O = hydroxymethylbilane + 4 NH4(+)</text>
        <dbReference type="Rhea" id="RHEA:13185"/>
        <dbReference type="ChEBI" id="CHEBI:15377"/>
        <dbReference type="ChEBI" id="CHEBI:28938"/>
        <dbReference type="ChEBI" id="CHEBI:57845"/>
        <dbReference type="ChEBI" id="CHEBI:58126"/>
        <dbReference type="EC" id="2.5.1.61"/>
    </reaction>
</comment>
<name>A0A918WEU0_9BACT</name>
<comment type="subunit">
    <text evidence="5">Monomer.</text>
</comment>